<organism evidence="1 2">
    <name type="scientific">Clostridium vincentii</name>
    <dbReference type="NCBI Taxonomy" id="52704"/>
    <lineage>
        <taxon>Bacteria</taxon>
        <taxon>Bacillati</taxon>
        <taxon>Bacillota</taxon>
        <taxon>Clostridia</taxon>
        <taxon>Eubacteriales</taxon>
        <taxon>Clostridiaceae</taxon>
        <taxon>Clostridium</taxon>
    </lineage>
</organism>
<dbReference type="RefSeq" id="WP_106059892.1">
    <property type="nucleotide sequence ID" value="NZ_PVXQ01000018.1"/>
</dbReference>
<name>A0A2T0BEL6_9CLOT</name>
<accession>A0A2T0BEL6</accession>
<dbReference type="OrthoDB" id="1915089at2"/>
<dbReference type="Proteomes" id="UP000239471">
    <property type="component" value="Unassembled WGS sequence"/>
</dbReference>
<evidence type="ECO:0008006" key="3">
    <source>
        <dbReference type="Google" id="ProtNLM"/>
    </source>
</evidence>
<dbReference type="PROSITE" id="PS51257">
    <property type="entry name" value="PROKAR_LIPOPROTEIN"/>
    <property type="match status" value="1"/>
</dbReference>
<evidence type="ECO:0000313" key="2">
    <source>
        <dbReference type="Proteomes" id="UP000239471"/>
    </source>
</evidence>
<proteinExistence type="predicted"/>
<dbReference type="AlphaFoldDB" id="A0A2T0BEL6"/>
<sequence length="191" mass="21709">MKRYFKILIIMCMTITLFVGCGKNVKDSTQNRVEGSTFTFTAEEFKNYYNDSIGLFDSELKDFTGDKSESADYYQYIEIIGNYVIYATSATDGGKLTRLQISYKGGTEKEPVAGMSQTEYNENDIEKFMKKAGNIFDICETTTPTEDFNNFSDENLNGYVLENASKEIGDLTISFNMLSDLSFKFEPKEVK</sequence>
<keyword evidence="2" id="KW-1185">Reference proteome</keyword>
<evidence type="ECO:0000313" key="1">
    <source>
        <dbReference type="EMBL" id="PRR82257.1"/>
    </source>
</evidence>
<protein>
    <recommendedName>
        <fullName evidence="3">Lipoprotein</fullName>
    </recommendedName>
</protein>
<dbReference type="EMBL" id="PVXQ01000018">
    <property type="protein sequence ID" value="PRR82257.1"/>
    <property type="molecule type" value="Genomic_DNA"/>
</dbReference>
<reference evidence="1 2" key="1">
    <citation type="submission" date="2018-03" db="EMBL/GenBank/DDBJ databases">
        <title>Genome sequence of Clostridium vincentii DSM 10228.</title>
        <authorList>
            <person name="Poehlein A."/>
            <person name="Daniel R."/>
        </authorList>
    </citation>
    <scope>NUCLEOTIDE SEQUENCE [LARGE SCALE GENOMIC DNA]</scope>
    <source>
        <strain evidence="1 2">DSM 10228</strain>
    </source>
</reference>
<gene>
    <name evidence="1" type="ORF">CLVI_19170</name>
</gene>
<comment type="caution">
    <text evidence="1">The sequence shown here is derived from an EMBL/GenBank/DDBJ whole genome shotgun (WGS) entry which is preliminary data.</text>
</comment>